<dbReference type="GO" id="GO:0050482">
    <property type="term" value="P:arachidonate secretion"/>
    <property type="evidence" value="ECO:0007669"/>
    <property type="project" value="InterPro"/>
</dbReference>
<evidence type="ECO:0000256" key="3">
    <source>
        <dbReference type="ARBA" id="ARBA00013278"/>
    </source>
</evidence>
<evidence type="ECO:0000256" key="7">
    <source>
        <dbReference type="ARBA" id="ARBA00022801"/>
    </source>
</evidence>
<keyword evidence="9" id="KW-0442">Lipid degradation</keyword>
<dbReference type="GO" id="GO:0004623">
    <property type="term" value="F:phospholipase A2 activity"/>
    <property type="evidence" value="ECO:0007669"/>
    <property type="project" value="UniProtKB-EC"/>
</dbReference>
<dbReference type="PANTHER" id="PTHR12253">
    <property type="entry name" value="RH14732P"/>
    <property type="match status" value="1"/>
</dbReference>
<proteinExistence type="evidence at transcript level"/>
<dbReference type="InterPro" id="IPR033113">
    <property type="entry name" value="PLA2_histidine"/>
</dbReference>
<evidence type="ECO:0000256" key="10">
    <source>
        <dbReference type="ARBA" id="ARBA00023098"/>
    </source>
</evidence>
<dbReference type="GO" id="GO:0006644">
    <property type="term" value="P:phospholipid metabolic process"/>
    <property type="evidence" value="ECO:0007669"/>
    <property type="project" value="InterPro"/>
</dbReference>
<dbReference type="GO" id="GO:0046872">
    <property type="term" value="F:metal ion binding"/>
    <property type="evidence" value="ECO:0007669"/>
    <property type="project" value="UniProtKB-KW"/>
</dbReference>
<evidence type="ECO:0000256" key="4">
    <source>
        <dbReference type="ARBA" id="ARBA00021721"/>
    </source>
</evidence>
<reference evidence="14" key="1">
    <citation type="journal article" date="2014" name="Insect Biochem. Mol. Biol.">
        <title>An insight into the sialome of the frog biting fly, Corethrella appendiculata.</title>
        <authorList>
            <person name="Ribeiro J.M.C."/>
            <person name="Chagas A.C."/>
            <person name="Pham V.M."/>
            <person name="Lounibos L.P."/>
            <person name="Calvo E."/>
        </authorList>
    </citation>
    <scope>NUCLEOTIDE SEQUENCE</scope>
    <source>
        <tissue evidence="14">Salivary glands</tissue>
    </source>
</reference>
<evidence type="ECO:0000256" key="2">
    <source>
        <dbReference type="ARBA" id="ARBA00004613"/>
    </source>
</evidence>
<accession>U5EP92</accession>
<dbReference type="InterPro" id="IPR036444">
    <property type="entry name" value="PLipase_A2_dom_sf"/>
</dbReference>
<evidence type="ECO:0000256" key="9">
    <source>
        <dbReference type="ARBA" id="ARBA00022963"/>
    </source>
</evidence>
<dbReference type="EMBL" id="GANO01004808">
    <property type="protein sequence ID" value="JAB55063.1"/>
    <property type="molecule type" value="mRNA"/>
</dbReference>
<comment type="cofactor">
    <cofactor evidence="1">
        <name>Ca(2+)</name>
        <dbReference type="ChEBI" id="CHEBI:29108"/>
    </cofactor>
</comment>
<keyword evidence="8" id="KW-0106">Calcium</keyword>
<keyword evidence="11" id="KW-1015">Disulfide bond</keyword>
<dbReference type="AlphaFoldDB" id="U5EP92"/>
<dbReference type="InterPro" id="IPR016090">
    <property type="entry name" value="PLA2-like_dom"/>
</dbReference>
<protein>
    <recommendedName>
        <fullName evidence="4">Phospholipase A2</fullName>
        <ecNumber evidence="3">3.1.1.4</ecNumber>
    </recommendedName>
    <alternativeName>
        <fullName evidence="12">Phosphatidylcholine 2-acylhydrolase</fullName>
    </alternativeName>
</protein>
<dbReference type="EC" id="3.1.1.4" evidence="3"/>
<keyword evidence="10" id="KW-0443">Lipid metabolism</keyword>
<evidence type="ECO:0000256" key="12">
    <source>
        <dbReference type="ARBA" id="ARBA00029903"/>
    </source>
</evidence>
<dbReference type="FunFam" id="1.20.90.10:FF:000002">
    <property type="entry name" value="Phospholipase A2 group III"/>
    <property type="match status" value="1"/>
</dbReference>
<evidence type="ECO:0000256" key="6">
    <source>
        <dbReference type="ARBA" id="ARBA00022723"/>
    </source>
</evidence>
<dbReference type="PROSITE" id="PS00118">
    <property type="entry name" value="PA2_HIS"/>
    <property type="match status" value="1"/>
</dbReference>
<dbReference type="GO" id="GO:0005576">
    <property type="term" value="C:extracellular region"/>
    <property type="evidence" value="ECO:0007669"/>
    <property type="project" value="UniProtKB-SubCell"/>
</dbReference>
<keyword evidence="7" id="KW-0378">Hydrolase</keyword>
<evidence type="ECO:0000256" key="8">
    <source>
        <dbReference type="ARBA" id="ARBA00022837"/>
    </source>
</evidence>
<dbReference type="Pfam" id="PF05826">
    <property type="entry name" value="Phospholip_A2_2"/>
    <property type="match status" value="1"/>
</dbReference>
<keyword evidence="6" id="KW-0479">Metal-binding</keyword>
<dbReference type="SUPFAM" id="SSF48619">
    <property type="entry name" value="Phospholipase A2, PLA2"/>
    <property type="match status" value="1"/>
</dbReference>
<evidence type="ECO:0000313" key="14">
    <source>
        <dbReference type="EMBL" id="JAB55063.1"/>
    </source>
</evidence>
<feature type="domain" description="Phospholipase A2-like central" evidence="13">
    <location>
        <begin position="194"/>
        <end position="288"/>
    </location>
</feature>
<evidence type="ECO:0000256" key="1">
    <source>
        <dbReference type="ARBA" id="ARBA00001913"/>
    </source>
</evidence>
<keyword evidence="5" id="KW-0964">Secreted</keyword>
<sequence>MIFSRKTTKRLKKLTIVLLGAILTILTTTTKAKPTISFQLPSAFTQSLSQYVEKKYSDAMKDYSGKRFDESSLRMIYFHDQTIAVVELGPDKLLISCELIEIYNDKDGKKLLNKLARINHPLEISFSEMIKLMSQCEQIERFNDYRNFNGDNDRFDDADYQNDQPNYVQAPKGDTNNNKNALFQTNPLSLLSGIIPGTKWCGTGDIAKGYHDLGTDPKMDRCCRTHDLCPLKVRPYQKRYKLDNQSIYTKSHCICDDMLYSCLKATNTSASQLMGSIYFNLVQVPCLEGDPLNGLHFRKAREGF</sequence>
<dbReference type="GO" id="GO:0016042">
    <property type="term" value="P:lipid catabolic process"/>
    <property type="evidence" value="ECO:0007669"/>
    <property type="project" value="UniProtKB-KW"/>
</dbReference>
<evidence type="ECO:0000259" key="13">
    <source>
        <dbReference type="Pfam" id="PF05826"/>
    </source>
</evidence>
<evidence type="ECO:0000256" key="5">
    <source>
        <dbReference type="ARBA" id="ARBA00022525"/>
    </source>
</evidence>
<dbReference type="Gene3D" id="1.20.90.10">
    <property type="entry name" value="Phospholipase A2 domain"/>
    <property type="match status" value="1"/>
</dbReference>
<evidence type="ECO:0000256" key="11">
    <source>
        <dbReference type="ARBA" id="ARBA00023157"/>
    </source>
</evidence>
<name>U5EP92_9DIPT</name>
<organism evidence="14">
    <name type="scientific">Corethrella appendiculata</name>
    <dbReference type="NCBI Taxonomy" id="1370023"/>
    <lineage>
        <taxon>Eukaryota</taxon>
        <taxon>Metazoa</taxon>
        <taxon>Ecdysozoa</taxon>
        <taxon>Arthropoda</taxon>
        <taxon>Hexapoda</taxon>
        <taxon>Insecta</taxon>
        <taxon>Pterygota</taxon>
        <taxon>Neoptera</taxon>
        <taxon>Endopterygota</taxon>
        <taxon>Diptera</taxon>
        <taxon>Nematocera</taxon>
        <taxon>Culicoidea</taxon>
        <taxon>Chaoboridae</taxon>
        <taxon>Corethrella</taxon>
    </lineage>
</organism>
<comment type="subcellular location">
    <subcellularLocation>
        <location evidence="2">Secreted</location>
    </subcellularLocation>
</comment>
<dbReference type="CDD" id="cd04704">
    <property type="entry name" value="PLA2_bee_venom_like"/>
    <property type="match status" value="1"/>
</dbReference>